<dbReference type="SUPFAM" id="SSF109854">
    <property type="entry name" value="DinB/YfiT-like putative metalloenzymes"/>
    <property type="match status" value="1"/>
</dbReference>
<dbReference type="EMBL" id="FRDI01000002">
    <property type="protein sequence ID" value="SHN50200.1"/>
    <property type="molecule type" value="Genomic_DNA"/>
</dbReference>
<dbReference type="Gene3D" id="1.20.120.450">
    <property type="entry name" value="dinb family like domain"/>
    <property type="match status" value="1"/>
</dbReference>
<evidence type="ECO:0000313" key="3">
    <source>
        <dbReference type="Proteomes" id="UP000186469"/>
    </source>
</evidence>
<dbReference type="InterPro" id="IPR024775">
    <property type="entry name" value="DinB-like"/>
</dbReference>
<proteinExistence type="predicted"/>
<dbReference type="OrthoDB" id="5459461at2"/>
<evidence type="ECO:0000313" key="2">
    <source>
        <dbReference type="EMBL" id="SHN50200.1"/>
    </source>
</evidence>
<dbReference type="RefSeq" id="WP_072695616.1">
    <property type="nucleotide sequence ID" value="NZ_FRDI01000002.1"/>
</dbReference>
<dbReference type="AlphaFoldDB" id="A0A1M7RVG6"/>
<dbReference type="Proteomes" id="UP000186469">
    <property type="component" value="Unassembled WGS sequence"/>
</dbReference>
<sequence length="159" mass="17859">MSNIFVTDVKKHIDRFCGFLEQQIGLCPDELWTKTAGGYPFWQQAFHTFALMEFLAIPEGQESKQVFYPREVVMLATFPEKAMSKAELLSFAQSAKECVSAFIASMTDEKLQAIHPKMSQIKGSNVTNQDALLMLVTHNSYHVGCLDSVLRDNGVKGVY</sequence>
<organism evidence="2 3">
    <name type="scientific">Desulfovibrio litoralis DSM 11393</name>
    <dbReference type="NCBI Taxonomy" id="1121455"/>
    <lineage>
        <taxon>Bacteria</taxon>
        <taxon>Pseudomonadati</taxon>
        <taxon>Thermodesulfobacteriota</taxon>
        <taxon>Desulfovibrionia</taxon>
        <taxon>Desulfovibrionales</taxon>
        <taxon>Desulfovibrionaceae</taxon>
        <taxon>Desulfovibrio</taxon>
    </lineage>
</organism>
<accession>A0A1M7RVG6</accession>
<protein>
    <submittedName>
        <fullName evidence="2">DinB superfamily protein</fullName>
    </submittedName>
</protein>
<keyword evidence="3" id="KW-1185">Reference proteome</keyword>
<reference evidence="2 3" key="1">
    <citation type="submission" date="2016-12" db="EMBL/GenBank/DDBJ databases">
        <authorList>
            <person name="Song W.-J."/>
            <person name="Kurnit D.M."/>
        </authorList>
    </citation>
    <scope>NUCLEOTIDE SEQUENCE [LARGE SCALE GENOMIC DNA]</scope>
    <source>
        <strain evidence="2 3">DSM 11393</strain>
    </source>
</reference>
<dbReference type="Pfam" id="PF12867">
    <property type="entry name" value="DinB_2"/>
    <property type="match status" value="1"/>
</dbReference>
<name>A0A1M7RVG6_9BACT</name>
<dbReference type="InterPro" id="IPR034660">
    <property type="entry name" value="DinB/YfiT-like"/>
</dbReference>
<evidence type="ECO:0000259" key="1">
    <source>
        <dbReference type="Pfam" id="PF12867"/>
    </source>
</evidence>
<gene>
    <name evidence="2" type="ORF">SAMN02745728_00215</name>
</gene>
<feature type="domain" description="DinB-like" evidence="1">
    <location>
        <begin position="27"/>
        <end position="145"/>
    </location>
</feature>